<comment type="caution">
    <text evidence="6">The sequence shown here is derived from an EMBL/GenBank/DDBJ whole genome shotgun (WGS) entry which is preliminary data.</text>
</comment>
<dbReference type="SUPFAM" id="SSF161084">
    <property type="entry name" value="MAPEG domain-like"/>
    <property type="match status" value="1"/>
</dbReference>
<evidence type="ECO:0000256" key="2">
    <source>
        <dbReference type="ARBA" id="ARBA00022692"/>
    </source>
</evidence>
<evidence type="ECO:0000313" key="7">
    <source>
        <dbReference type="Proteomes" id="UP000308508"/>
    </source>
</evidence>
<evidence type="ECO:0000256" key="3">
    <source>
        <dbReference type="ARBA" id="ARBA00022989"/>
    </source>
</evidence>
<dbReference type="PANTHER" id="PTHR35814:SF1">
    <property type="entry name" value="GLUTATHIONE S-TRANSFERASE-RELATED"/>
    <property type="match status" value="1"/>
</dbReference>
<dbReference type="Proteomes" id="UP000308508">
    <property type="component" value="Unassembled WGS sequence"/>
</dbReference>
<keyword evidence="2 5" id="KW-0812">Transmembrane</keyword>
<evidence type="ECO:0000256" key="5">
    <source>
        <dbReference type="SAM" id="Phobius"/>
    </source>
</evidence>
<dbReference type="InterPro" id="IPR001129">
    <property type="entry name" value="Membr-assoc_MAPEG"/>
</dbReference>
<dbReference type="Gene3D" id="1.20.120.550">
    <property type="entry name" value="Membrane associated eicosanoid/glutathione metabolism-like domain"/>
    <property type="match status" value="1"/>
</dbReference>
<evidence type="ECO:0000313" key="6">
    <source>
        <dbReference type="EMBL" id="TLX22007.1"/>
    </source>
</evidence>
<proteinExistence type="predicted"/>
<dbReference type="Pfam" id="PF01124">
    <property type="entry name" value="MAPEG"/>
    <property type="match status" value="1"/>
</dbReference>
<evidence type="ECO:0000256" key="1">
    <source>
        <dbReference type="ARBA" id="ARBA00004370"/>
    </source>
</evidence>
<feature type="transmembrane region" description="Helical" evidence="5">
    <location>
        <begin position="105"/>
        <end position="127"/>
    </location>
</feature>
<dbReference type="InterPro" id="IPR023352">
    <property type="entry name" value="MAPEG-like_dom_sf"/>
</dbReference>
<protein>
    <submittedName>
        <fullName evidence="6">MAPEG family protein</fullName>
    </submittedName>
</protein>
<feature type="transmembrane region" description="Helical" evidence="5">
    <location>
        <begin position="58"/>
        <end position="85"/>
    </location>
</feature>
<dbReference type="STRING" id="1123377.GCA_000423885_01201"/>
<dbReference type="AlphaFoldDB" id="A0A5R9PG09"/>
<reference evidence="6 7" key="1">
    <citation type="submission" date="2019-04" db="EMBL/GenBank/DDBJ databases">
        <authorList>
            <person name="Grouzdev D.S."/>
            <person name="Nazina T.N."/>
        </authorList>
    </citation>
    <scope>NUCLEOTIDE SEQUENCE [LARGE SCALE GENOMIC DNA]</scope>
    <source>
        <strain evidence="6 7">SHC 3-19</strain>
    </source>
</reference>
<keyword evidence="7" id="KW-1185">Reference proteome</keyword>
<gene>
    <name evidence="6" type="ORF">E5S66_05625</name>
</gene>
<organism evidence="6 7">
    <name type="scientific">Thermomonas fusca</name>
    <dbReference type="NCBI Taxonomy" id="215690"/>
    <lineage>
        <taxon>Bacteria</taxon>
        <taxon>Pseudomonadati</taxon>
        <taxon>Pseudomonadota</taxon>
        <taxon>Gammaproteobacteria</taxon>
        <taxon>Lysobacterales</taxon>
        <taxon>Lysobacteraceae</taxon>
        <taxon>Thermomonas</taxon>
    </lineage>
</organism>
<evidence type="ECO:0000256" key="4">
    <source>
        <dbReference type="ARBA" id="ARBA00023136"/>
    </source>
</evidence>
<dbReference type="EMBL" id="SROY01000002">
    <property type="protein sequence ID" value="TLX22007.1"/>
    <property type="molecule type" value="Genomic_DNA"/>
</dbReference>
<dbReference type="PANTHER" id="PTHR35814">
    <property type="match status" value="1"/>
</dbReference>
<accession>A0A5R9PG09</accession>
<dbReference type="GO" id="GO:0016020">
    <property type="term" value="C:membrane"/>
    <property type="evidence" value="ECO:0007669"/>
    <property type="project" value="UniProtKB-SubCell"/>
</dbReference>
<dbReference type="RefSeq" id="WP_138348275.1">
    <property type="nucleotide sequence ID" value="NZ_SROY01000002.1"/>
</dbReference>
<sequence length="128" mass="13834">MPKITLLFAALHVLLMLALLVPISRHRHAHKIGLGDGGDKLLARRIRVHGNFVEHAPFALLVLALLELCGLPAVATWGFGGALLLGRVLHALGLSRGGGYSFGRFWGTALTWLVFLLMALAGLWLALR</sequence>
<comment type="subcellular location">
    <subcellularLocation>
        <location evidence="1">Membrane</location>
    </subcellularLocation>
</comment>
<keyword evidence="4 5" id="KW-0472">Membrane</keyword>
<keyword evidence="3 5" id="KW-1133">Transmembrane helix</keyword>
<name>A0A5R9PG09_9GAMM</name>